<feature type="compositionally biased region" description="Gly residues" evidence="1">
    <location>
        <begin position="297"/>
        <end position="309"/>
    </location>
</feature>
<feature type="region of interest" description="Disordered" evidence="1">
    <location>
        <begin position="197"/>
        <end position="372"/>
    </location>
</feature>
<evidence type="ECO:0008006" key="5">
    <source>
        <dbReference type="Google" id="ProtNLM"/>
    </source>
</evidence>
<name>A0A9P3Q6N8_9MYCO</name>
<feature type="compositionally biased region" description="Basic and acidic residues" evidence="1">
    <location>
        <begin position="317"/>
        <end position="353"/>
    </location>
</feature>
<keyword evidence="4" id="KW-1185">Reference proteome</keyword>
<organism evidence="3 4">
    <name type="scientific">Mycobacterium kiyosense</name>
    <dbReference type="NCBI Taxonomy" id="2871094"/>
    <lineage>
        <taxon>Bacteria</taxon>
        <taxon>Bacillati</taxon>
        <taxon>Actinomycetota</taxon>
        <taxon>Actinomycetes</taxon>
        <taxon>Mycobacteriales</taxon>
        <taxon>Mycobacteriaceae</taxon>
        <taxon>Mycobacterium</taxon>
    </lineage>
</organism>
<protein>
    <recommendedName>
        <fullName evidence="5">DUF4226 domain-containing protein</fullName>
    </recommendedName>
</protein>
<proteinExistence type="predicted"/>
<dbReference type="EMBL" id="BRZI01000035">
    <property type="protein sequence ID" value="GLD32046.1"/>
    <property type="molecule type" value="Genomic_DNA"/>
</dbReference>
<comment type="caution">
    <text evidence="3">The sequence shown here is derived from an EMBL/GenBank/DDBJ whole genome shotgun (WGS) entry which is preliminary data.</text>
</comment>
<feature type="compositionally biased region" description="Basic and acidic residues" evidence="1">
    <location>
        <begin position="197"/>
        <end position="206"/>
    </location>
</feature>
<feature type="region of interest" description="Disordered" evidence="1">
    <location>
        <begin position="59"/>
        <end position="87"/>
    </location>
</feature>
<feature type="compositionally biased region" description="Pro residues" evidence="1">
    <location>
        <begin position="70"/>
        <end position="82"/>
    </location>
</feature>
<feature type="region of interest" description="Disordered" evidence="1">
    <location>
        <begin position="461"/>
        <end position="495"/>
    </location>
</feature>
<dbReference type="GeneID" id="83631263"/>
<dbReference type="Proteomes" id="UP001064782">
    <property type="component" value="Unassembled WGS sequence"/>
</dbReference>
<gene>
    <name evidence="3" type="ORF">Mkiyose1413_39290</name>
    <name evidence="2" type="ORF">SRL2020028_26970</name>
</gene>
<dbReference type="RefSeq" id="WP_238305245.1">
    <property type="nucleotide sequence ID" value="NZ_BRXE01000026.1"/>
</dbReference>
<dbReference type="Pfam" id="PF10774">
    <property type="entry name" value="DUF4226"/>
    <property type="match status" value="1"/>
</dbReference>
<accession>A0A9P3Q6N8</accession>
<reference evidence="3" key="1">
    <citation type="submission" date="2022-08" db="EMBL/GenBank/DDBJ databases">
        <title>Mycobacterium kiyosense sp. nov., scotochromogenic slow-glowing species isolated from respiratory specimens.</title>
        <authorList>
            <person name="Fukano H."/>
            <person name="Kazumi Y."/>
            <person name="Sakagami N."/>
            <person name="Ato M."/>
            <person name="Mitarai S."/>
            <person name="Hoshino Y."/>
        </authorList>
    </citation>
    <scope>NUCLEOTIDE SEQUENCE</scope>
    <source>
        <strain evidence="3">1413</strain>
        <strain evidence="2">SRL2020-028</strain>
    </source>
</reference>
<dbReference type="EMBL" id="BRXE01000026">
    <property type="protein sequence ID" value="GLB83441.1"/>
    <property type="molecule type" value="Genomic_DNA"/>
</dbReference>
<evidence type="ECO:0000313" key="4">
    <source>
        <dbReference type="Proteomes" id="UP001064782"/>
    </source>
</evidence>
<evidence type="ECO:0000313" key="3">
    <source>
        <dbReference type="EMBL" id="GLD32046.1"/>
    </source>
</evidence>
<feature type="compositionally biased region" description="Low complexity" evidence="1">
    <location>
        <begin position="229"/>
        <end position="296"/>
    </location>
</feature>
<sequence length="495" mass="50034">MATDQDVFAAMQLIAARTGDPKAWQAGLTAQEVIDFLSPATPGQVRDALLDRIRRQHPDVFDPAGAPLPDRVPAPPRSPAPPDHADGDAAKAIAEAEAALAHQNSMTSQLDLQVVTAILNAHLTNAEGNDTLASLQREIETAVATRSDLDTPAGARDFQRFLIGKLRDIRAVVATAGLDDTSKSALMAAWTSLYNASKDEPPRDRVAAAPAPAGSGGASGGGQQPAPAPSGSGSDPLLDSLLLDDPGLAGAPMQEPAAMPAASSGAGSPPSSAAAPGAGAGLPSWGSPSGLSLPGLSGAGTGRDGGALGDGLFDEESDRHERKPTDAGSKKDDTDHDADHEADHQDDPQHQPEAEQPETPPAGPTTVTLPNGETVTAASPQLAAAIKAAAGGTPIPDAFQQQGISIPQPGTAVAHPVDPAQLTPGDIGIFTDRHALALGRSKALLDGQIQQVSTVTGPSFLGWEHPPAPEAHAAGAPPPAGDVPTPTRPSAMLTG</sequence>
<dbReference type="Proteomes" id="UP001165663">
    <property type="component" value="Unassembled WGS sequence"/>
</dbReference>
<evidence type="ECO:0000256" key="1">
    <source>
        <dbReference type="SAM" id="MobiDB-lite"/>
    </source>
</evidence>
<dbReference type="InterPro" id="IPR019710">
    <property type="entry name" value="DUF4226"/>
</dbReference>
<feature type="compositionally biased region" description="Gly residues" evidence="1">
    <location>
        <begin position="214"/>
        <end position="223"/>
    </location>
</feature>
<evidence type="ECO:0000313" key="2">
    <source>
        <dbReference type="EMBL" id="GLB83441.1"/>
    </source>
</evidence>
<dbReference type="AlphaFoldDB" id="A0A9P3Q6N8"/>